<dbReference type="InterPro" id="IPR000534">
    <property type="entry name" value="Semialdehyde_DH_NAD-bd"/>
</dbReference>
<dbReference type="CDD" id="cd23934">
    <property type="entry name" value="AGPR_1_C"/>
    <property type="match status" value="1"/>
</dbReference>
<dbReference type="EC" id="1.2.1.38" evidence="5"/>
<dbReference type="Gene3D" id="3.40.50.720">
    <property type="entry name" value="NAD(P)-binding Rossmann-like Domain"/>
    <property type="match status" value="1"/>
</dbReference>
<dbReference type="GO" id="GO:0051287">
    <property type="term" value="F:NAD binding"/>
    <property type="evidence" value="ECO:0007669"/>
    <property type="project" value="InterPro"/>
</dbReference>
<keyword evidence="4 5" id="KW-0560">Oxidoreductase</keyword>
<dbReference type="PANTHER" id="PTHR32338:SF10">
    <property type="entry name" value="N-ACETYL-GAMMA-GLUTAMYL-PHOSPHATE REDUCTASE, CHLOROPLASTIC-RELATED"/>
    <property type="match status" value="1"/>
</dbReference>
<dbReference type="Pfam" id="PF01118">
    <property type="entry name" value="Semialdhyde_dh"/>
    <property type="match status" value="1"/>
</dbReference>
<dbReference type="AlphaFoldDB" id="A0A1I7NK58"/>
<dbReference type="InterPro" id="IPR000706">
    <property type="entry name" value="AGPR_type-1"/>
</dbReference>
<protein>
    <recommendedName>
        <fullName evidence="5">N-acetyl-gamma-glutamyl-phosphate reductase</fullName>
        <shortName evidence="5">AGPR</shortName>
        <ecNumber evidence="5">1.2.1.38</ecNumber>
    </recommendedName>
    <alternativeName>
        <fullName evidence="5">N-acetyl-glutamate semialdehyde dehydrogenase</fullName>
        <shortName evidence="5">NAGSA dehydrogenase</shortName>
    </alternativeName>
</protein>
<dbReference type="InterPro" id="IPR058924">
    <property type="entry name" value="AGPR_dimerisation_dom"/>
</dbReference>
<evidence type="ECO:0000256" key="3">
    <source>
        <dbReference type="ARBA" id="ARBA00022857"/>
    </source>
</evidence>
<comment type="catalytic activity">
    <reaction evidence="5">
        <text>N-acetyl-L-glutamate 5-semialdehyde + phosphate + NADP(+) = N-acetyl-L-glutamyl 5-phosphate + NADPH + H(+)</text>
        <dbReference type="Rhea" id="RHEA:21588"/>
        <dbReference type="ChEBI" id="CHEBI:15378"/>
        <dbReference type="ChEBI" id="CHEBI:29123"/>
        <dbReference type="ChEBI" id="CHEBI:43474"/>
        <dbReference type="ChEBI" id="CHEBI:57783"/>
        <dbReference type="ChEBI" id="CHEBI:57936"/>
        <dbReference type="ChEBI" id="CHEBI:58349"/>
        <dbReference type="EC" id="1.2.1.38"/>
    </reaction>
</comment>
<dbReference type="STRING" id="1393122.SAMN05660895_2146"/>
<dbReference type="Proteomes" id="UP000199537">
    <property type="component" value="Unassembled WGS sequence"/>
</dbReference>
<gene>
    <name evidence="5" type="primary">argC</name>
    <name evidence="8" type="ORF">SAMN05660895_2146</name>
</gene>
<dbReference type="RefSeq" id="WP_092461034.1">
    <property type="nucleotide sequence ID" value="NZ_FPCJ01000001.1"/>
</dbReference>
<dbReference type="SUPFAM" id="SSF51735">
    <property type="entry name" value="NAD(P)-binding Rossmann-fold domains"/>
    <property type="match status" value="1"/>
</dbReference>
<dbReference type="UniPathway" id="UPA00068">
    <property type="reaction ID" value="UER00108"/>
</dbReference>
<dbReference type="Gene3D" id="3.30.360.10">
    <property type="entry name" value="Dihydrodipicolinate Reductase, domain 2"/>
    <property type="match status" value="1"/>
</dbReference>
<dbReference type="PROSITE" id="PS01224">
    <property type="entry name" value="ARGC"/>
    <property type="match status" value="1"/>
</dbReference>
<dbReference type="InterPro" id="IPR036291">
    <property type="entry name" value="NAD(P)-bd_dom_sf"/>
</dbReference>
<keyword evidence="3 5" id="KW-0521">NADP</keyword>
<dbReference type="Pfam" id="PF22698">
    <property type="entry name" value="Semialdhyde_dhC_1"/>
    <property type="match status" value="1"/>
</dbReference>
<dbReference type="NCBIfam" id="TIGR01850">
    <property type="entry name" value="argC"/>
    <property type="match status" value="1"/>
</dbReference>
<comment type="similarity">
    <text evidence="5">Belongs to the NAGSA dehydrogenase family. Type 1 subfamily.</text>
</comment>
<comment type="function">
    <text evidence="5">Catalyzes the NADPH-dependent reduction of N-acetyl-5-glutamyl phosphate to yield N-acetyl-L-glutamate 5-semialdehyde.</text>
</comment>
<evidence type="ECO:0000256" key="2">
    <source>
        <dbReference type="ARBA" id="ARBA00022605"/>
    </source>
</evidence>
<evidence type="ECO:0000256" key="1">
    <source>
        <dbReference type="ARBA" id="ARBA00022571"/>
    </source>
</evidence>
<organism evidence="8 9">
    <name type="scientific">Thermoflavifilum thermophilum</name>
    <dbReference type="NCBI Taxonomy" id="1393122"/>
    <lineage>
        <taxon>Bacteria</taxon>
        <taxon>Pseudomonadati</taxon>
        <taxon>Bacteroidota</taxon>
        <taxon>Chitinophagia</taxon>
        <taxon>Chitinophagales</taxon>
        <taxon>Chitinophagaceae</taxon>
        <taxon>Thermoflavifilum</taxon>
    </lineage>
</organism>
<dbReference type="SUPFAM" id="SSF55347">
    <property type="entry name" value="Glyceraldehyde-3-phosphate dehydrogenase-like, C-terminal domain"/>
    <property type="match status" value="1"/>
</dbReference>
<evidence type="ECO:0000256" key="6">
    <source>
        <dbReference type="PROSITE-ProRule" id="PRU10010"/>
    </source>
</evidence>
<dbReference type="OrthoDB" id="9801289at2"/>
<dbReference type="EMBL" id="FPCJ01000001">
    <property type="protein sequence ID" value="SFV35051.1"/>
    <property type="molecule type" value="Genomic_DNA"/>
</dbReference>
<keyword evidence="2 5" id="KW-0028">Amino-acid biosynthesis</keyword>
<reference evidence="9" key="1">
    <citation type="submission" date="2016-10" db="EMBL/GenBank/DDBJ databases">
        <authorList>
            <person name="Varghese N."/>
            <person name="Submissions S."/>
        </authorList>
    </citation>
    <scope>NUCLEOTIDE SEQUENCE [LARGE SCALE GENOMIC DNA]</scope>
    <source>
        <strain evidence="9">DSM 14807</strain>
    </source>
</reference>
<keyword evidence="9" id="KW-1185">Reference proteome</keyword>
<name>A0A1I7NK58_9BACT</name>
<evidence type="ECO:0000256" key="5">
    <source>
        <dbReference type="HAMAP-Rule" id="MF_00150"/>
    </source>
</evidence>
<feature type="domain" description="Semialdehyde dehydrogenase NAD-binding" evidence="7">
    <location>
        <begin position="9"/>
        <end position="134"/>
    </location>
</feature>
<dbReference type="GO" id="GO:0006526">
    <property type="term" value="P:L-arginine biosynthetic process"/>
    <property type="evidence" value="ECO:0007669"/>
    <property type="project" value="UniProtKB-UniRule"/>
</dbReference>
<evidence type="ECO:0000313" key="8">
    <source>
        <dbReference type="EMBL" id="SFV35051.1"/>
    </source>
</evidence>
<evidence type="ECO:0000313" key="9">
    <source>
        <dbReference type="Proteomes" id="UP000199537"/>
    </source>
</evidence>
<proteinExistence type="inferred from homology"/>
<comment type="pathway">
    <text evidence="5">Amino-acid biosynthesis; L-arginine biosynthesis; N(2)-acetyl-L-ornithine from L-glutamate: step 3/4.</text>
</comment>
<comment type="subcellular location">
    <subcellularLocation>
        <location evidence="5">Cytoplasm</location>
    </subcellularLocation>
</comment>
<dbReference type="InterPro" id="IPR023013">
    <property type="entry name" value="AGPR_AS"/>
</dbReference>
<evidence type="ECO:0000259" key="7">
    <source>
        <dbReference type="SMART" id="SM00859"/>
    </source>
</evidence>
<feature type="active site" evidence="5 6">
    <location>
        <position position="142"/>
    </location>
</feature>
<keyword evidence="5" id="KW-0963">Cytoplasm</keyword>
<dbReference type="GO" id="GO:0070401">
    <property type="term" value="F:NADP+ binding"/>
    <property type="evidence" value="ECO:0007669"/>
    <property type="project" value="InterPro"/>
</dbReference>
<accession>A0A1I7NK58</accession>
<dbReference type="SMART" id="SM00859">
    <property type="entry name" value="Semialdhyde_dh"/>
    <property type="match status" value="1"/>
</dbReference>
<dbReference type="GO" id="GO:0003942">
    <property type="term" value="F:N-acetyl-gamma-glutamyl-phosphate reductase activity"/>
    <property type="evidence" value="ECO:0007669"/>
    <property type="project" value="UniProtKB-UniRule"/>
</dbReference>
<dbReference type="CDD" id="cd17895">
    <property type="entry name" value="AGPR_1_N"/>
    <property type="match status" value="1"/>
</dbReference>
<dbReference type="InterPro" id="IPR050085">
    <property type="entry name" value="AGPR"/>
</dbReference>
<dbReference type="PANTHER" id="PTHR32338">
    <property type="entry name" value="N-ACETYL-GAMMA-GLUTAMYL-PHOSPHATE REDUCTASE, CHLOROPLASTIC-RELATED-RELATED"/>
    <property type="match status" value="1"/>
</dbReference>
<dbReference type="GO" id="GO:0005737">
    <property type="term" value="C:cytoplasm"/>
    <property type="evidence" value="ECO:0007669"/>
    <property type="project" value="UniProtKB-SubCell"/>
</dbReference>
<dbReference type="HAMAP" id="MF_00150">
    <property type="entry name" value="ArgC_type1"/>
    <property type="match status" value="1"/>
</dbReference>
<sequence length="331" mass="37357">MSDGQQKIKVGIIGGAGYTGGELIRLLLYHPKVQISFVHSRSHAGEPLYQVHRDLLGDTSMQFTDQLEEDADVWFLCMGHGESSRFLQEHRLPDHIRIIDLSQDFRLQEHARDLAGREFVYGLPEWQRDRIRQAHDIANPGCFATAIQLGLLPLAKAGILADVHTTAITGSTGAGQKLQPSTHFSWRANNINAYKTLTHQHLNEIRQTLLALQPDYDGQLFFIPWRGDFTRGIFVSSQLHCTLSQEEVFALYEDYYASHPFTHVSREMVDIKQVVNTNKVLIYPEKVGDQLVVHSVEDNLIKGASGQAVQNLNLMMGWDETLGLRLKASVF</sequence>
<evidence type="ECO:0000256" key="4">
    <source>
        <dbReference type="ARBA" id="ARBA00023002"/>
    </source>
</evidence>
<keyword evidence="1 5" id="KW-0055">Arginine biosynthesis</keyword>